<keyword evidence="3" id="KW-1185">Reference proteome</keyword>
<evidence type="ECO:0000313" key="2">
    <source>
        <dbReference type="EnsemblPlants" id="LPERR09G01600.1"/>
    </source>
</evidence>
<dbReference type="InterPro" id="IPR023213">
    <property type="entry name" value="CAT-like_dom_sf"/>
</dbReference>
<reference evidence="3" key="2">
    <citation type="submission" date="2013-12" db="EMBL/GenBank/DDBJ databases">
        <authorList>
            <person name="Yu Y."/>
            <person name="Lee S."/>
            <person name="de Baynast K."/>
            <person name="Wissotski M."/>
            <person name="Liu L."/>
            <person name="Talag J."/>
            <person name="Goicoechea J."/>
            <person name="Angelova A."/>
            <person name="Jetty R."/>
            <person name="Kudrna D."/>
            <person name="Golser W."/>
            <person name="Rivera L."/>
            <person name="Zhang J."/>
            <person name="Wing R."/>
        </authorList>
    </citation>
    <scope>NUCLEOTIDE SEQUENCE</scope>
</reference>
<dbReference type="Gramene" id="LPERR09G01600.1">
    <property type="protein sequence ID" value="LPERR09G01600.1"/>
    <property type="gene ID" value="LPERR09G01600"/>
</dbReference>
<dbReference type="PANTHER" id="PTHR31147">
    <property type="entry name" value="ACYL TRANSFERASE 4"/>
    <property type="match status" value="1"/>
</dbReference>
<dbReference type="PANTHER" id="PTHR31147:SF55">
    <property type="entry name" value="HXXXD-TYPE ACYL-TRANSFERASE FAMILY PROTEIN"/>
    <property type="match status" value="1"/>
</dbReference>
<dbReference type="GO" id="GO:0050734">
    <property type="term" value="F:hydroxycinnamoyltransferase activity"/>
    <property type="evidence" value="ECO:0007669"/>
    <property type="project" value="UniProtKB-ARBA"/>
</dbReference>
<proteinExistence type="inferred from homology"/>
<dbReference type="AlphaFoldDB" id="A0A0D9XBP4"/>
<dbReference type="EnsemblPlants" id="LPERR09G01600.1">
    <property type="protein sequence ID" value="LPERR09G01600.1"/>
    <property type="gene ID" value="LPERR09G01600"/>
</dbReference>
<dbReference type="HOGENOM" id="CLU_014546_4_0_1"/>
<dbReference type="Proteomes" id="UP000032180">
    <property type="component" value="Chromosome 9"/>
</dbReference>
<organism evidence="2 3">
    <name type="scientific">Leersia perrieri</name>
    <dbReference type="NCBI Taxonomy" id="77586"/>
    <lineage>
        <taxon>Eukaryota</taxon>
        <taxon>Viridiplantae</taxon>
        <taxon>Streptophyta</taxon>
        <taxon>Embryophyta</taxon>
        <taxon>Tracheophyta</taxon>
        <taxon>Spermatophyta</taxon>
        <taxon>Magnoliopsida</taxon>
        <taxon>Liliopsida</taxon>
        <taxon>Poales</taxon>
        <taxon>Poaceae</taxon>
        <taxon>BOP clade</taxon>
        <taxon>Oryzoideae</taxon>
        <taxon>Oryzeae</taxon>
        <taxon>Oryzinae</taxon>
        <taxon>Leersia</taxon>
    </lineage>
</organism>
<protein>
    <submittedName>
        <fullName evidence="2">Uncharacterized protein</fullName>
    </submittedName>
</protein>
<dbReference type="InterPro" id="IPR050898">
    <property type="entry name" value="Plant_acyltransferase"/>
</dbReference>
<comment type="similarity">
    <text evidence="1">Belongs to the plant acyltransferase family.</text>
</comment>
<dbReference type="Pfam" id="PF02458">
    <property type="entry name" value="Transferase"/>
    <property type="match status" value="1"/>
</dbReference>
<dbReference type="Gene3D" id="3.30.559.10">
    <property type="entry name" value="Chloramphenicol acetyltransferase-like domain"/>
    <property type="match status" value="2"/>
</dbReference>
<accession>A0A0D9XBP4</accession>
<reference evidence="2" key="3">
    <citation type="submission" date="2015-04" db="UniProtKB">
        <authorList>
            <consortium name="EnsemblPlants"/>
        </authorList>
    </citation>
    <scope>IDENTIFICATION</scope>
</reference>
<sequence length="437" mass="47290">MSIVITKSSPVLVGPSKKTTSPATHKTIKLSSIDKSLAYHPNTFLIVYDQPIHGRPSDTIKTALSQALDHYYPIAGRLMRDENDLGDLHILCTGEGVEFVAASAKCTLKSTNVLEPSLASNTLLKDLAVFYPIKTGYSNADPLMLFQVTEFVCGGFIIGVTINHVITDGVGFTQFIKAVAEYARGHKSPSVVPVRYQDSFPEISLLPGMGGGGFTPMDKDSIADLVYLDITIPSSLISCIKASDRSKPMTVFDVSAAVLWQCRTRTVMTNPDAPTMLIFPVDIRKHIDAKEGYYGNCLILQVAIATSATVANSDLKDIIKLIQDAKEKLPDLHNGSKDEEMMGVGEVSSTFRYDTTLLISNWRNLGVHEADFGGGKPARVIPYWEDLSRVKCVACVLCPPIKGESGANVISICVKKEHASGFLGELARTSESLGASL</sequence>
<reference evidence="2 3" key="1">
    <citation type="submission" date="2012-08" db="EMBL/GenBank/DDBJ databases">
        <title>Oryza genome evolution.</title>
        <authorList>
            <person name="Wing R.A."/>
        </authorList>
    </citation>
    <scope>NUCLEOTIDE SEQUENCE</scope>
</reference>
<evidence type="ECO:0000256" key="1">
    <source>
        <dbReference type="ARBA" id="ARBA00009861"/>
    </source>
</evidence>
<evidence type="ECO:0000313" key="3">
    <source>
        <dbReference type="Proteomes" id="UP000032180"/>
    </source>
</evidence>
<name>A0A0D9XBP4_9ORYZ</name>